<reference evidence="7 8" key="1">
    <citation type="submission" date="2016-04" db="EMBL/GenBank/DDBJ databases">
        <title>Evolutionary innovation and constraint leading to complex multicellularity in the Ascomycota.</title>
        <authorList>
            <person name="Cisse O."/>
            <person name="Nguyen A."/>
            <person name="Hewitt D.A."/>
            <person name="Jedd G."/>
            <person name="Stajich J.E."/>
        </authorList>
    </citation>
    <scope>NUCLEOTIDE SEQUENCE [LARGE SCALE GENOMIC DNA]</scope>
    <source>
        <strain evidence="7 8">DAH-3</strain>
    </source>
</reference>
<dbReference type="InterPro" id="IPR050613">
    <property type="entry name" value="Sec_Metabolite_Reg"/>
</dbReference>
<evidence type="ECO:0000313" key="7">
    <source>
        <dbReference type="EMBL" id="OLL23682.1"/>
    </source>
</evidence>
<accession>A0A1U7LMB1</accession>
<dbReference type="GO" id="GO:0006351">
    <property type="term" value="P:DNA-templated transcription"/>
    <property type="evidence" value="ECO:0007669"/>
    <property type="project" value="InterPro"/>
</dbReference>
<dbReference type="OrthoDB" id="424974at2759"/>
<evidence type="ECO:0000256" key="5">
    <source>
        <dbReference type="SAM" id="MobiDB-lite"/>
    </source>
</evidence>
<dbReference type="CDD" id="cd12148">
    <property type="entry name" value="fungal_TF_MHR"/>
    <property type="match status" value="1"/>
</dbReference>
<feature type="coiled-coil region" evidence="4">
    <location>
        <begin position="148"/>
        <end position="175"/>
    </location>
</feature>
<organism evidence="7 8">
    <name type="scientific">Neolecta irregularis (strain DAH-3)</name>
    <dbReference type="NCBI Taxonomy" id="1198029"/>
    <lineage>
        <taxon>Eukaryota</taxon>
        <taxon>Fungi</taxon>
        <taxon>Dikarya</taxon>
        <taxon>Ascomycota</taxon>
        <taxon>Taphrinomycotina</taxon>
        <taxon>Neolectales</taxon>
        <taxon>Neolectaceae</taxon>
        <taxon>Neolecta</taxon>
    </lineage>
</organism>
<keyword evidence="3" id="KW-0539">Nucleus</keyword>
<keyword evidence="2" id="KW-0479">Metal-binding</keyword>
<dbReference type="InterPro" id="IPR036864">
    <property type="entry name" value="Zn2-C6_fun-type_DNA-bd_sf"/>
</dbReference>
<dbReference type="Pfam" id="PF00172">
    <property type="entry name" value="Zn_clus"/>
    <property type="match status" value="1"/>
</dbReference>
<keyword evidence="8" id="KW-1185">Reference proteome</keyword>
<dbReference type="SUPFAM" id="SSF57701">
    <property type="entry name" value="Zn2/Cys6 DNA-binding domain"/>
    <property type="match status" value="1"/>
</dbReference>
<dbReference type="EMBL" id="LXFE01001372">
    <property type="protein sequence ID" value="OLL23682.1"/>
    <property type="molecule type" value="Genomic_DNA"/>
</dbReference>
<dbReference type="GO" id="GO:0003677">
    <property type="term" value="F:DNA binding"/>
    <property type="evidence" value="ECO:0007669"/>
    <property type="project" value="InterPro"/>
</dbReference>
<dbReference type="InterPro" id="IPR007219">
    <property type="entry name" value="XnlR_reg_dom"/>
</dbReference>
<dbReference type="GO" id="GO:0008270">
    <property type="term" value="F:zinc ion binding"/>
    <property type="evidence" value="ECO:0007669"/>
    <property type="project" value="InterPro"/>
</dbReference>
<dbReference type="GO" id="GO:0005634">
    <property type="term" value="C:nucleus"/>
    <property type="evidence" value="ECO:0007669"/>
    <property type="project" value="UniProtKB-SubCell"/>
</dbReference>
<dbReference type="Pfam" id="PF04082">
    <property type="entry name" value="Fungal_trans"/>
    <property type="match status" value="1"/>
</dbReference>
<feature type="domain" description="Zn(2)-C6 fungal-type" evidence="6">
    <location>
        <begin position="116"/>
        <end position="145"/>
    </location>
</feature>
<dbReference type="GO" id="GO:0000981">
    <property type="term" value="F:DNA-binding transcription factor activity, RNA polymerase II-specific"/>
    <property type="evidence" value="ECO:0007669"/>
    <property type="project" value="InterPro"/>
</dbReference>
<evidence type="ECO:0000256" key="1">
    <source>
        <dbReference type="ARBA" id="ARBA00004123"/>
    </source>
</evidence>
<dbReference type="PANTHER" id="PTHR31001">
    <property type="entry name" value="UNCHARACTERIZED TRANSCRIPTIONAL REGULATORY PROTEIN"/>
    <property type="match status" value="1"/>
</dbReference>
<dbReference type="SMART" id="SM00906">
    <property type="entry name" value="Fungal_trans"/>
    <property type="match status" value="1"/>
</dbReference>
<sequence>MVNSPVKIYGASQTRQTKKGPSLAKETVARDSANAQPLDLTGFVSVYSHLVTHPFDRGRLVLLRILKVERSEESFVVIKTFDLLTIDLQSFLDSSDNMATLIPPNPYLRRHRAVHSCQRCRQRKIKCDRTFPCDPCGKRRVECIYTDLSVVVQDNEQLAVKLARAEEKLARLGESLDDNATPRSISPSETEELCEFFGRMDVQNGNQRYRGDIIFPRVGPAVIRQDRNVVGDMHPPLFANHLNSSPATRRVLPIATFSDMILRFLPPQDLSDALISRYLRVDVFCHFYLPPNFIEEYKAFWTGQYVEPFFVALLFGVLSATLQVYDNGNPIITTLSAIIGIPLCDYRVNLCNAAENCLRMGDYLEHFDLRAVQALVVNSMNFDLLTPSKSYVNAGILVTMAHSLGLHRDPSYWEFPPLECEHRRRLWTSILIIDAMSSWNQSLPLHMDLDEFDTQPPTYDPKYDGVSVLDHSRFEFAKSIGHMMFLYATVHQTVSSRRRATQAKIMRLDSQIRDFGHNIPHSVLVNESEADPAILWRNLTVEAAIARLELFLHLPFINRSTDSKMLAKQAAVRSMKSIIIACGPRAAEFLRWHWFGFSWMTKNALIATVISCLHLTAENSKDEETWRVVDKAYQILRTGKAREFLGEEASVCEVIQKLRFERKLNKDVLEILYGTGWFWVRGFADVGEMLGDL</sequence>
<evidence type="ECO:0000313" key="8">
    <source>
        <dbReference type="Proteomes" id="UP000186594"/>
    </source>
</evidence>
<dbReference type="PROSITE" id="PS50048">
    <property type="entry name" value="ZN2_CY6_FUNGAL_2"/>
    <property type="match status" value="1"/>
</dbReference>
<dbReference type="SMART" id="SM00066">
    <property type="entry name" value="GAL4"/>
    <property type="match status" value="1"/>
</dbReference>
<name>A0A1U7LMB1_NEOID</name>
<evidence type="ECO:0000256" key="2">
    <source>
        <dbReference type="ARBA" id="ARBA00022723"/>
    </source>
</evidence>
<dbReference type="STRING" id="1198029.A0A1U7LMB1"/>
<dbReference type="Gene3D" id="4.10.240.10">
    <property type="entry name" value="Zn(2)-C6 fungal-type DNA-binding domain"/>
    <property type="match status" value="1"/>
</dbReference>
<comment type="caution">
    <text evidence="7">The sequence shown here is derived from an EMBL/GenBank/DDBJ whole genome shotgun (WGS) entry which is preliminary data.</text>
</comment>
<comment type="subcellular location">
    <subcellularLocation>
        <location evidence="1">Nucleus</location>
    </subcellularLocation>
</comment>
<dbReference type="CDD" id="cd00067">
    <property type="entry name" value="GAL4"/>
    <property type="match status" value="1"/>
</dbReference>
<evidence type="ECO:0000259" key="6">
    <source>
        <dbReference type="PROSITE" id="PS50048"/>
    </source>
</evidence>
<keyword evidence="4" id="KW-0175">Coiled coil</keyword>
<dbReference type="Proteomes" id="UP000186594">
    <property type="component" value="Unassembled WGS sequence"/>
</dbReference>
<dbReference type="PROSITE" id="PS00463">
    <property type="entry name" value="ZN2_CY6_FUNGAL_1"/>
    <property type="match status" value="1"/>
</dbReference>
<evidence type="ECO:0000256" key="3">
    <source>
        <dbReference type="ARBA" id="ARBA00023242"/>
    </source>
</evidence>
<gene>
    <name evidence="7" type="ORF">NEOLI_001932</name>
</gene>
<feature type="region of interest" description="Disordered" evidence="5">
    <location>
        <begin position="1"/>
        <end position="23"/>
    </location>
</feature>
<evidence type="ECO:0000256" key="4">
    <source>
        <dbReference type="SAM" id="Coils"/>
    </source>
</evidence>
<protein>
    <submittedName>
        <fullName evidence="7">Putative transcriptional regulatory protein</fullName>
    </submittedName>
</protein>
<dbReference type="InterPro" id="IPR001138">
    <property type="entry name" value="Zn2Cys6_DnaBD"/>
</dbReference>
<proteinExistence type="predicted"/>
<dbReference type="OMA" id="MRDREAN"/>
<dbReference type="AlphaFoldDB" id="A0A1U7LMB1"/>